<gene>
    <name evidence="11 12" type="primary">kdpC</name>
    <name evidence="12" type="ORF">ACFQ1T_02180</name>
</gene>
<dbReference type="EMBL" id="JBHTJW010000001">
    <property type="protein sequence ID" value="MFD0928579.1"/>
    <property type="molecule type" value="Genomic_DNA"/>
</dbReference>
<keyword evidence="9 11" id="KW-0406">Ion transport</keyword>
<reference evidence="13" key="1">
    <citation type="journal article" date="2019" name="Int. J. Syst. Evol. Microbiol.">
        <title>The Global Catalogue of Microorganisms (GCM) 10K type strain sequencing project: providing services to taxonomists for standard genome sequencing and annotation.</title>
        <authorList>
            <consortium name="The Broad Institute Genomics Platform"/>
            <consortium name="The Broad Institute Genome Sequencing Center for Infectious Disease"/>
            <person name="Wu L."/>
            <person name="Ma J."/>
        </authorList>
    </citation>
    <scope>NUCLEOTIDE SEQUENCE [LARGE SCALE GENOMIC DNA]</scope>
    <source>
        <strain evidence="13">CCUG 59685</strain>
    </source>
</reference>
<evidence type="ECO:0000256" key="10">
    <source>
        <dbReference type="ARBA" id="ARBA00023136"/>
    </source>
</evidence>
<organism evidence="12 13">
    <name type="scientific">Methylophilus glucosoxydans</name>
    <dbReference type="NCBI Taxonomy" id="752553"/>
    <lineage>
        <taxon>Bacteria</taxon>
        <taxon>Pseudomonadati</taxon>
        <taxon>Pseudomonadota</taxon>
        <taxon>Betaproteobacteria</taxon>
        <taxon>Nitrosomonadales</taxon>
        <taxon>Methylophilaceae</taxon>
        <taxon>Methylophilus</taxon>
    </lineage>
</organism>
<name>A0ABW3GEA8_9PROT</name>
<dbReference type="InterPro" id="IPR003820">
    <property type="entry name" value="KdpC"/>
</dbReference>
<dbReference type="PIRSF" id="PIRSF001296">
    <property type="entry name" value="K_ATPase_KdpC"/>
    <property type="match status" value="1"/>
</dbReference>
<keyword evidence="3 11" id="KW-0633">Potassium transport</keyword>
<protein>
    <recommendedName>
        <fullName evidence="11">Potassium-transporting ATPase KdpC subunit</fullName>
    </recommendedName>
    <alternativeName>
        <fullName evidence="11">ATP phosphohydrolase [potassium-transporting] C chain</fullName>
    </alternativeName>
    <alternativeName>
        <fullName evidence="11">Potassium-binding and translocating subunit C</fullName>
    </alternativeName>
    <alternativeName>
        <fullName evidence="11">Potassium-translocating ATPase C chain</fullName>
    </alternativeName>
</protein>
<keyword evidence="1 11" id="KW-0813">Transport</keyword>
<evidence type="ECO:0000256" key="9">
    <source>
        <dbReference type="ARBA" id="ARBA00023065"/>
    </source>
</evidence>
<evidence type="ECO:0000256" key="8">
    <source>
        <dbReference type="ARBA" id="ARBA00022989"/>
    </source>
</evidence>
<comment type="subcellular location">
    <subcellularLocation>
        <location evidence="11">Cell membrane</location>
        <topology evidence="11">Single-pass membrane protein</topology>
    </subcellularLocation>
</comment>
<dbReference type="PANTHER" id="PTHR30042:SF2">
    <property type="entry name" value="POTASSIUM-TRANSPORTING ATPASE KDPC SUBUNIT"/>
    <property type="match status" value="1"/>
</dbReference>
<comment type="caution">
    <text evidence="12">The sequence shown here is derived from an EMBL/GenBank/DDBJ whole genome shotgun (WGS) entry which is preliminary data.</text>
</comment>
<evidence type="ECO:0000313" key="12">
    <source>
        <dbReference type="EMBL" id="MFD0928579.1"/>
    </source>
</evidence>
<comment type="function">
    <text evidence="11">Part of the high-affinity ATP-driven potassium transport (or Kdp) system, which catalyzes the hydrolysis of ATP coupled with the electrogenic transport of potassium into the cytoplasm. This subunit acts as a catalytic chaperone that increases the ATP-binding affinity of the ATP-hydrolyzing subunit KdpB by the formation of a transient KdpB/KdpC/ATP ternary complex.</text>
</comment>
<sequence length="191" mass="20537">MKNIVHVSLVMFLSLTLVTGVAYPLLVTGIGQTFFPEQVEGSLIKKDGKVIGSALIGQNFSDEKYFWGRPSATSPYPNNAAASSGSNLGPLNPALTKAVSERVKIQQAATHSNHPVPVDLITTSGSGLDPEISPAAALYQVARVAKARQMDNETVKTLVMKHVVGRQWGIFGEQRVNVLQLNLALDEINRS</sequence>
<dbReference type="Proteomes" id="UP001597106">
    <property type="component" value="Unassembled WGS sequence"/>
</dbReference>
<keyword evidence="2 11" id="KW-1003">Cell membrane</keyword>
<comment type="similarity">
    <text evidence="11">Belongs to the KdpC family.</text>
</comment>
<keyword evidence="7 11" id="KW-0630">Potassium</keyword>
<dbReference type="RefSeq" id="WP_379073644.1">
    <property type="nucleotide sequence ID" value="NZ_JBHTJW010000001.1"/>
</dbReference>
<evidence type="ECO:0000256" key="3">
    <source>
        <dbReference type="ARBA" id="ARBA00022538"/>
    </source>
</evidence>
<keyword evidence="5 11" id="KW-0547">Nucleotide-binding</keyword>
<dbReference type="NCBIfam" id="TIGR00681">
    <property type="entry name" value="kdpC"/>
    <property type="match status" value="1"/>
</dbReference>
<comment type="subunit">
    <text evidence="11">The system is composed of three essential subunits: KdpA, KdpB and KdpC.</text>
</comment>
<proteinExistence type="inferred from homology"/>
<evidence type="ECO:0000256" key="11">
    <source>
        <dbReference type="HAMAP-Rule" id="MF_00276"/>
    </source>
</evidence>
<evidence type="ECO:0000256" key="4">
    <source>
        <dbReference type="ARBA" id="ARBA00022692"/>
    </source>
</evidence>
<keyword evidence="6 11" id="KW-0067">ATP-binding</keyword>
<evidence type="ECO:0000256" key="6">
    <source>
        <dbReference type="ARBA" id="ARBA00022840"/>
    </source>
</evidence>
<keyword evidence="8 11" id="KW-1133">Transmembrane helix</keyword>
<keyword evidence="4 11" id="KW-0812">Transmembrane</keyword>
<evidence type="ECO:0000256" key="5">
    <source>
        <dbReference type="ARBA" id="ARBA00022741"/>
    </source>
</evidence>
<dbReference type="HAMAP" id="MF_00276">
    <property type="entry name" value="KdpC"/>
    <property type="match status" value="1"/>
</dbReference>
<dbReference type="NCBIfam" id="NF001454">
    <property type="entry name" value="PRK00315.1"/>
    <property type="match status" value="1"/>
</dbReference>
<dbReference type="PANTHER" id="PTHR30042">
    <property type="entry name" value="POTASSIUM-TRANSPORTING ATPASE C CHAIN"/>
    <property type="match status" value="1"/>
</dbReference>
<evidence type="ECO:0000256" key="2">
    <source>
        <dbReference type="ARBA" id="ARBA00022475"/>
    </source>
</evidence>
<keyword evidence="13" id="KW-1185">Reference proteome</keyword>
<evidence type="ECO:0000256" key="7">
    <source>
        <dbReference type="ARBA" id="ARBA00022958"/>
    </source>
</evidence>
<dbReference type="Pfam" id="PF02669">
    <property type="entry name" value="KdpC"/>
    <property type="match status" value="1"/>
</dbReference>
<keyword evidence="10 11" id="KW-0472">Membrane</keyword>
<accession>A0ABW3GEA8</accession>
<evidence type="ECO:0000313" key="13">
    <source>
        <dbReference type="Proteomes" id="UP001597106"/>
    </source>
</evidence>
<evidence type="ECO:0000256" key="1">
    <source>
        <dbReference type="ARBA" id="ARBA00022448"/>
    </source>
</evidence>